<organism evidence="3 4">
    <name type="scientific">Caenorhabditis nigoni</name>
    <dbReference type="NCBI Taxonomy" id="1611254"/>
    <lineage>
        <taxon>Eukaryota</taxon>
        <taxon>Metazoa</taxon>
        <taxon>Ecdysozoa</taxon>
        <taxon>Nematoda</taxon>
        <taxon>Chromadorea</taxon>
        <taxon>Rhabditida</taxon>
        <taxon>Rhabditina</taxon>
        <taxon>Rhabditomorpha</taxon>
        <taxon>Rhabditoidea</taxon>
        <taxon>Rhabditidae</taxon>
        <taxon>Peloderinae</taxon>
        <taxon>Caenorhabditis</taxon>
    </lineage>
</organism>
<feature type="compositionally biased region" description="Basic and acidic residues" evidence="1">
    <location>
        <begin position="56"/>
        <end position="79"/>
    </location>
</feature>
<dbReference type="Pfam" id="PF03564">
    <property type="entry name" value="DUF1759"/>
    <property type="match status" value="1"/>
</dbReference>
<dbReference type="Pfam" id="PF04435">
    <property type="entry name" value="SPK"/>
    <property type="match status" value="1"/>
</dbReference>
<evidence type="ECO:0000256" key="1">
    <source>
        <dbReference type="SAM" id="MobiDB-lite"/>
    </source>
</evidence>
<dbReference type="Proteomes" id="UP000230233">
    <property type="component" value="Chromosome III"/>
</dbReference>
<dbReference type="EMBL" id="PDUG01000003">
    <property type="protein sequence ID" value="PIC38192.1"/>
    <property type="molecule type" value="Genomic_DNA"/>
</dbReference>
<evidence type="ECO:0000313" key="4">
    <source>
        <dbReference type="Proteomes" id="UP000230233"/>
    </source>
</evidence>
<keyword evidence="4" id="KW-1185">Reference proteome</keyword>
<gene>
    <name evidence="3" type="primary">Cnig_chr_III.g10284</name>
    <name evidence="3" type="ORF">B9Z55_010284</name>
</gene>
<dbReference type="InterPro" id="IPR005312">
    <property type="entry name" value="DUF1759"/>
</dbReference>
<dbReference type="InterPro" id="IPR053315">
    <property type="entry name" value="Peptidase_C14A"/>
</dbReference>
<dbReference type="SMART" id="SM00583">
    <property type="entry name" value="SPK"/>
    <property type="match status" value="1"/>
</dbReference>
<comment type="caution">
    <text evidence="3">The sequence shown here is derived from an EMBL/GenBank/DDBJ whole genome shotgun (WGS) entry which is preliminary data.</text>
</comment>
<protein>
    <recommendedName>
        <fullName evidence="2">SPK domain-containing protein</fullName>
    </recommendedName>
</protein>
<dbReference type="AlphaFoldDB" id="A0A2G5UF54"/>
<dbReference type="InterPro" id="IPR006570">
    <property type="entry name" value="SPK_dom"/>
</dbReference>
<reference evidence="4" key="1">
    <citation type="submission" date="2017-10" db="EMBL/GenBank/DDBJ databases">
        <title>Rapid genome shrinkage in a self-fertile nematode reveals novel sperm competition proteins.</title>
        <authorList>
            <person name="Yin D."/>
            <person name="Schwarz E.M."/>
            <person name="Thomas C.G."/>
            <person name="Felde R.L."/>
            <person name="Korf I.F."/>
            <person name="Cutter A.D."/>
            <person name="Schartner C.M."/>
            <person name="Ralston E.J."/>
            <person name="Meyer B.J."/>
            <person name="Haag E.S."/>
        </authorList>
    </citation>
    <scope>NUCLEOTIDE SEQUENCE [LARGE SCALE GENOMIC DNA]</scope>
    <source>
        <strain evidence="4">JU1422</strain>
    </source>
</reference>
<proteinExistence type="predicted"/>
<dbReference type="PANTHER" id="PTHR23362">
    <property type="entry name" value="L-PLASTIN-RELATED"/>
    <property type="match status" value="1"/>
</dbReference>
<feature type="compositionally biased region" description="Basic and acidic residues" evidence="1">
    <location>
        <begin position="125"/>
        <end position="137"/>
    </location>
</feature>
<name>A0A2G5UF54_9PELO</name>
<dbReference type="OrthoDB" id="10570063at2759"/>
<dbReference type="PANTHER" id="PTHR23362:SF0">
    <property type="entry name" value="CALPONIN-HOMOLOGY (CH) DOMAIN-CONTAINING PROTEIN-RELATED"/>
    <property type="match status" value="1"/>
</dbReference>
<accession>A0A2G5UF54</accession>
<evidence type="ECO:0000313" key="3">
    <source>
        <dbReference type="EMBL" id="PIC38192.1"/>
    </source>
</evidence>
<evidence type="ECO:0000259" key="2">
    <source>
        <dbReference type="SMART" id="SM00583"/>
    </source>
</evidence>
<sequence length="563" mass="65621">MWVVKIAYLRRAGLGLQKLAPRRFERRRFESATFRKYDVSQVRRFASATFRKQMTMDKKVEKEKKKEKKNGKTEKKEPEPEKEEDSDSDLNSSSNDESRDYESSEIDKSGSESSEEEEPRKRVKETKMVTEKKDKKENKRRFLKMKPQELKKFDGSDNAKYQDWKTTFMEGYGKNPRMTKLNKLIQLKGSVTGLAEELLDGVQLEARNYKVAWMILDENFEKPARPLLALERKFRKSCTESHNQDCFEMAIKFIFEQVKDYTAPESLSTWCEVARNEVGYPSKANALSSLIRRKLEEDIETLPGFSLSQKVQLLFLFSVRVNKDFQKRLQEAKLDVNVSNSKVTYFLSPEGIAYRSNHSKNLQNFKEILVDKKPTEHKEVTVEKLPIEKARCHVNMDLDEMEKVIVEEEILEEGKKPVDEQAGFSSGVSLWKLSQKIELFAYNYKLDARFHEKCWRAVCHFEKGEEMIPTDEFLQIFDVIVMSSRRKSSEKPIKESMKLKTFFTLMQTSLVDLLGKDSIQAEKILEKVTGQVGSHHEISLQTIQIILDCLMDLSTNAWSELDE</sequence>
<feature type="region of interest" description="Disordered" evidence="1">
    <location>
        <begin position="56"/>
        <end position="141"/>
    </location>
</feature>
<feature type="domain" description="SPK" evidence="2">
    <location>
        <begin position="246"/>
        <end position="351"/>
    </location>
</feature>
<feature type="compositionally biased region" description="Basic and acidic residues" evidence="1">
    <location>
        <begin position="96"/>
        <end position="110"/>
    </location>
</feature>